<sequence>MDVIREESTGLRHRGQRSRHTLFQSARLGGAWCTFRLRGLPISTRWARLIGRLRLLAQHRVTTNGKCLPE</sequence>
<accession>A0A2G9U0V7</accession>
<evidence type="ECO:0000313" key="2">
    <source>
        <dbReference type="Proteomes" id="UP000230423"/>
    </source>
</evidence>
<reference evidence="1 2" key="1">
    <citation type="submission" date="2015-09" db="EMBL/GenBank/DDBJ databases">
        <title>Draft genome of the parasitic nematode Teladorsagia circumcincta isolate WARC Sus (inbred).</title>
        <authorList>
            <person name="Mitreva M."/>
        </authorList>
    </citation>
    <scope>NUCLEOTIDE SEQUENCE [LARGE SCALE GENOMIC DNA]</scope>
    <source>
        <strain evidence="1 2">S</strain>
    </source>
</reference>
<gene>
    <name evidence="1" type="ORF">TELCIR_14523</name>
</gene>
<proteinExistence type="predicted"/>
<dbReference type="AlphaFoldDB" id="A0A2G9U0V7"/>
<name>A0A2G9U0V7_TELCI</name>
<keyword evidence="2" id="KW-1185">Reference proteome</keyword>
<dbReference type="EMBL" id="KZ350446">
    <property type="protein sequence ID" value="PIO63863.1"/>
    <property type="molecule type" value="Genomic_DNA"/>
</dbReference>
<evidence type="ECO:0000313" key="1">
    <source>
        <dbReference type="EMBL" id="PIO63863.1"/>
    </source>
</evidence>
<dbReference type="Proteomes" id="UP000230423">
    <property type="component" value="Unassembled WGS sequence"/>
</dbReference>
<organism evidence="1 2">
    <name type="scientific">Teladorsagia circumcincta</name>
    <name type="common">Brown stomach worm</name>
    <name type="synonym">Ostertagia circumcincta</name>
    <dbReference type="NCBI Taxonomy" id="45464"/>
    <lineage>
        <taxon>Eukaryota</taxon>
        <taxon>Metazoa</taxon>
        <taxon>Ecdysozoa</taxon>
        <taxon>Nematoda</taxon>
        <taxon>Chromadorea</taxon>
        <taxon>Rhabditida</taxon>
        <taxon>Rhabditina</taxon>
        <taxon>Rhabditomorpha</taxon>
        <taxon>Strongyloidea</taxon>
        <taxon>Trichostrongylidae</taxon>
        <taxon>Teladorsagia</taxon>
    </lineage>
</organism>
<protein>
    <submittedName>
        <fullName evidence="1">Uncharacterized protein</fullName>
    </submittedName>
</protein>